<protein>
    <submittedName>
        <fullName evidence="1">Uncharacterized protein</fullName>
    </submittedName>
</protein>
<dbReference type="eggNOG" id="ENOG502ZIZ0">
    <property type="taxonomic scope" value="Bacteria"/>
</dbReference>
<accession>U4T8D3</accession>
<gene>
    <name evidence="1" type="ORF">M917_2330</name>
</gene>
<dbReference type="STRING" id="1354303.M917_2330"/>
<dbReference type="RefSeq" id="WP_021814953.1">
    <property type="nucleotide sequence ID" value="NZ_AUSW01000034.1"/>
</dbReference>
<dbReference type="AlphaFoldDB" id="U4T8D3"/>
<evidence type="ECO:0000313" key="1">
    <source>
        <dbReference type="EMBL" id="ERL54984.1"/>
    </source>
</evidence>
<sequence>MQNESQAIIDLLHQSGLTPLDWMDAKQFAALTGIDEKKLTHRKQAWPENVVWMKEAGNLYYSIRGYNKWMTQQADIRYRKACGLDRGVSRSTLDETVSPITSRSHTPSLRRASRQLLKLDVT</sequence>
<evidence type="ECO:0000313" key="2">
    <source>
        <dbReference type="Proteomes" id="UP000016761"/>
    </source>
</evidence>
<comment type="caution">
    <text evidence="1">The sequence shown here is derived from an EMBL/GenBank/DDBJ whole genome shotgun (WGS) entry which is preliminary data.</text>
</comment>
<proteinExistence type="predicted"/>
<dbReference type="Proteomes" id="UP000016761">
    <property type="component" value="Unassembled WGS sequence"/>
</dbReference>
<keyword evidence="2" id="KW-1185">Reference proteome</keyword>
<reference evidence="1 2" key="1">
    <citation type="journal article" date="2013" name="Genome Announc.">
        <title>Draft Genome Sequence of Psychrobacter aquaticus Strain CMS 56T, Isolated from a Cyanobacterial Mat Sample Collected from Water Bodies in the McMurdo Dry Valley Region of Antarctica.</title>
        <authorList>
            <person name="Reddy G.S."/>
            <person name="Ara S."/>
            <person name="Singh A."/>
            <person name="Kumar Pinnaka A."/>
            <person name="Shivaji S."/>
        </authorList>
    </citation>
    <scope>NUCLEOTIDE SEQUENCE [LARGE SCALE GENOMIC DNA]</scope>
    <source>
        <strain evidence="1 2">CMS 56</strain>
    </source>
</reference>
<dbReference type="EMBL" id="AUSW01000034">
    <property type="protein sequence ID" value="ERL54984.1"/>
    <property type="molecule type" value="Genomic_DNA"/>
</dbReference>
<name>U4T8D3_9GAMM</name>
<organism evidence="1 2">
    <name type="scientific">Psychrobacter aquaticus CMS 56</name>
    <dbReference type="NCBI Taxonomy" id="1354303"/>
    <lineage>
        <taxon>Bacteria</taxon>
        <taxon>Pseudomonadati</taxon>
        <taxon>Pseudomonadota</taxon>
        <taxon>Gammaproteobacteria</taxon>
        <taxon>Moraxellales</taxon>
        <taxon>Moraxellaceae</taxon>
        <taxon>Psychrobacter</taxon>
    </lineage>
</organism>